<protein>
    <submittedName>
        <fullName evidence="7">FAD binding domain-containing protein</fullName>
    </submittedName>
</protein>
<feature type="domain" description="FAD-binding" evidence="6">
    <location>
        <begin position="293"/>
        <end position="372"/>
    </location>
</feature>
<evidence type="ECO:0000256" key="3">
    <source>
        <dbReference type="ARBA" id="ARBA00022827"/>
    </source>
</evidence>
<comment type="similarity">
    <text evidence="1">Belongs to the paxM FAD-dependent monooxygenase family.</text>
</comment>
<sequence>MAYDRRDSQQKEHRPVFSILIVGCGLCGLASALALAQAGHRVTVFERSAKLQEIGAGIQLSPNATRLLKQWGVFDEVLKYADRPVSGTFRSYKGEVLSQSPPVTHPNLVKDEAPYIVIHRADLLRALQSGIKDNSIDIQLGSEVTEIDFQKPSLRLSTGQVYEADFILGADGERSRCRGRMLGREDPPYSPGDVVYRISVPMSGITEKNLSWDLKRRSSVNFWMGEGGHVVSYLIQHDMLNIVLVYHEGVGKSEVIYGPRRVDLEEFRSKVVGWDPVLHELINVEGSVCTKWTLFQIHEQMRWCHESGRFALIGDAAHAILPCLAQGAAQAFEDAGVLGGIFSHPIEYNQIPKALQVFEEVRRPRASEVRRRTLNQKAMFALAHGPEQEARDAKLRAGEDYALFEWLWQYNAAKAGGEAWKQALEQDMKTEVMQP</sequence>
<evidence type="ECO:0000256" key="1">
    <source>
        <dbReference type="ARBA" id="ARBA00007992"/>
    </source>
</evidence>
<dbReference type="InterPro" id="IPR050493">
    <property type="entry name" value="FAD-dep_Monooxygenase_BioMet"/>
</dbReference>
<evidence type="ECO:0000313" key="7">
    <source>
        <dbReference type="EMBL" id="USP79023.1"/>
    </source>
</evidence>
<dbReference type="Pfam" id="PF01494">
    <property type="entry name" value="FAD_binding_3"/>
    <property type="match status" value="2"/>
</dbReference>
<organism evidence="7 8">
    <name type="scientific">Curvularia clavata</name>
    <dbReference type="NCBI Taxonomy" id="95742"/>
    <lineage>
        <taxon>Eukaryota</taxon>
        <taxon>Fungi</taxon>
        <taxon>Dikarya</taxon>
        <taxon>Ascomycota</taxon>
        <taxon>Pezizomycotina</taxon>
        <taxon>Dothideomycetes</taxon>
        <taxon>Pleosporomycetidae</taxon>
        <taxon>Pleosporales</taxon>
        <taxon>Pleosporineae</taxon>
        <taxon>Pleosporaceae</taxon>
        <taxon>Curvularia</taxon>
    </lineage>
</organism>
<keyword evidence="8" id="KW-1185">Reference proteome</keyword>
<evidence type="ECO:0000256" key="4">
    <source>
        <dbReference type="ARBA" id="ARBA00023002"/>
    </source>
</evidence>
<dbReference type="InterPro" id="IPR036188">
    <property type="entry name" value="FAD/NAD-bd_sf"/>
</dbReference>
<keyword evidence="3" id="KW-0274">FAD</keyword>
<accession>A0A9Q8ZF30</accession>
<dbReference type="EMBL" id="CP089277">
    <property type="protein sequence ID" value="USP79023.1"/>
    <property type="molecule type" value="Genomic_DNA"/>
</dbReference>
<dbReference type="SUPFAM" id="SSF54373">
    <property type="entry name" value="FAD-linked reductases, C-terminal domain"/>
    <property type="match status" value="1"/>
</dbReference>
<evidence type="ECO:0000256" key="2">
    <source>
        <dbReference type="ARBA" id="ARBA00022630"/>
    </source>
</evidence>
<dbReference type="SUPFAM" id="SSF51905">
    <property type="entry name" value="FAD/NAD(P)-binding domain"/>
    <property type="match status" value="1"/>
</dbReference>
<dbReference type="PANTHER" id="PTHR13789">
    <property type="entry name" value="MONOOXYGENASE"/>
    <property type="match status" value="1"/>
</dbReference>
<dbReference type="PRINTS" id="PR00420">
    <property type="entry name" value="RNGMNOXGNASE"/>
</dbReference>
<keyword evidence="5" id="KW-0503">Monooxygenase</keyword>
<dbReference type="GO" id="GO:0004497">
    <property type="term" value="F:monooxygenase activity"/>
    <property type="evidence" value="ECO:0007669"/>
    <property type="project" value="UniProtKB-KW"/>
</dbReference>
<dbReference type="VEuPathDB" id="FungiDB:yc1106_06297"/>
<keyword evidence="4" id="KW-0560">Oxidoreductase</keyword>
<feature type="domain" description="FAD-binding" evidence="6">
    <location>
        <begin position="19"/>
        <end position="179"/>
    </location>
</feature>
<gene>
    <name evidence="7" type="ORF">yc1106_06297</name>
</gene>
<dbReference type="Gene3D" id="3.50.50.60">
    <property type="entry name" value="FAD/NAD(P)-binding domain"/>
    <property type="match status" value="1"/>
</dbReference>
<evidence type="ECO:0000313" key="8">
    <source>
        <dbReference type="Proteomes" id="UP001056012"/>
    </source>
</evidence>
<dbReference type="OrthoDB" id="16820at2759"/>
<dbReference type="Proteomes" id="UP001056012">
    <property type="component" value="Chromosome 4"/>
</dbReference>
<keyword evidence="2" id="KW-0285">Flavoprotein</keyword>
<dbReference type="PANTHER" id="PTHR13789:SF238">
    <property type="entry name" value="PUTATIVE (AFU_ORTHOLOGUE AFUA_2G01680)-RELATED"/>
    <property type="match status" value="1"/>
</dbReference>
<dbReference type="AlphaFoldDB" id="A0A9Q8ZF30"/>
<proteinExistence type="inferred from homology"/>
<reference evidence="7" key="1">
    <citation type="submission" date="2021-12" db="EMBL/GenBank/DDBJ databases">
        <title>Curvularia clavata genome.</title>
        <authorList>
            <person name="Cao Y."/>
        </authorList>
    </citation>
    <scope>NUCLEOTIDE SEQUENCE</scope>
    <source>
        <strain evidence="7">Yc1106</strain>
    </source>
</reference>
<dbReference type="GO" id="GO:0071949">
    <property type="term" value="F:FAD binding"/>
    <property type="evidence" value="ECO:0007669"/>
    <property type="project" value="InterPro"/>
</dbReference>
<evidence type="ECO:0000256" key="5">
    <source>
        <dbReference type="ARBA" id="ARBA00023033"/>
    </source>
</evidence>
<dbReference type="InterPro" id="IPR002938">
    <property type="entry name" value="FAD-bd"/>
</dbReference>
<evidence type="ECO:0000259" key="6">
    <source>
        <dbReference type="Pfam" id="PF01494"/>
    </source>
</evidence>
<name>A0A9Q8ZF30_CURCL</name>